<sequence length="227" mass="25298">MSSVPPVDDSQDQRQQEGSPSPPPPAPVPLAPGPRASRLQQVFSEALLRTIRANSYANFSSCFPTPAKHVPHSLESVWRQLNAKLEQSARAEFDDVIRERGVVKGLNELDLLVSQAKRKKEQGEQESGVAPHTLGATELYQAHLTPYLAQAQQSLDLKLEETEKHNILLAEKIQRQKEEIRQLLEGMEAIVGDIEGAAKAMQDFDPDNSLRQEAERMDEEMNSVQQS</sequence>
<protein>
    <submittedName>
        <fullName evidence="1">Uncharacterized protein</fullName>
    </submittedName>
</protein>
<accession>A0ACB8UQN9</accession>
<proteinExistence type="predicted"/>
<dbReference type="EMBL" id="JALBCA010000096">
    <property type="protein sequence ID" value="KAI2383204.1"/>
    <property type="molecule type" value="Genomic_DNA"/>
</dbReference>
<evidence type="ECO:0000313" key="1">
    <source>
        <dbReference type="EMBL" id="KAI2383204.1"/>
    </source>
</evidence>
<organism evidence="1">
    <name type="scientific">Ophidiomyces ophidiicola</name>
    <dbReference type="NCBI Taxonomy" id="1387563"/>
    <lineage>
        <taxon>Eukaryota</taxon>
        <taxon>Fungi</taxon>
        <taxon>Dikarya</taxon>
        <taxon>Ascomycota</taxon>
        <taxon>Pezizomycotina</taxon>
        <taxon>Eurotiomycetes</taxon>
        <taxon>Eurotiomycetidae</taxon>
        <taxon>Onygenales</taxon>
        <taxon>Onygenaceae</taxon>
        <taxon>Ophidiomyces</taxon>
    </lineage>
</organism>
<name>A0ACB8UQN9_9EURO</name>
<comment type="caution">
    <text evidence="1">The sequence shown here is derived from an EMBL/GenBank/DDBJ whole genome shotgun (WGS) entry which is preliminary data.</text>
</comment>
<gene>
    <name evidence="1" type="ORF">LOY88_005438</name>
</gene>
<reference evidence="1" key="1">
    <citation type="journal article" date="2022" name="bioRxiv">
        <title>Population genetic analysis of Ophidiomyces ophidiicola, the causative agent of snake fungal disease, indicates recent introductions to the USA.</title>
        <authorList>
            <person name="Ladner J.T."/>
            <person name="Palmer J.M."/>
            <person name="Ettinger C.L."/>
            <person name="Stajich J.E."/>
            <person name="Farrell T.M."/>
            <person name="Glorioso B.M."/>
            <person name="Lawson B."/>
            <person name="Price S.J."/>
            <person name="Stengle A.G."/>
            <person name="Grear D.A."/>
            <person name="Lorch J.M."/>
        </authorList>
    </citation>
    <scope>NUCLEOTIDE SEQUENCE</scope>
    <source>
        <strain evidence="1">NWHC 24266-5</strain>
    </source>
</reference>